<dbReference type="Proteomes" id="UP001603978">
    <property type="component" value="Unassembled WGS sequence"/>
</dbReference>
<comment type="caution">
    <text evidence="2">The sequence shown here is derived from an EMBL/GenBank/DDBJ whole genome shotgun (WGS) entry which is preliminary data.</text>
</comment>
<name>A0ABW7A8P5_9ACTN</name>
<gene>
    <name evidence="2" type="ORF">ACFLIM_10920</name>
</gene>
<dbReference type="Pfam" id="PF21806">
    <property type="entry name" value="DUF6879"/>
    <property type="match status" value="1"/>
</dbReference>
<accession>A0ABW7A8P5</accession>
<protein>
    <submittedName>
        <fullName evidence="2">DUF6879 family protein</fullName>
    </submittedName>
</protein>
<dbReference type="EMBL" id="JBICRM010000005">
    <property type="protein sequence ID" value="MFG1703696.1"/>
    <property type="molecule type" value="Genomic_DNA"/>
</dbReference>
<feature type="domain" description="DUF6879" evidence="1">
    <location>
        <begin position="8"/>
        <end position="169"/>
    </location>
</feature>
<reference evidence="2 3" key="1">
    <citation type="submission" date="2024-10" db="EMBL/GenBank/DDBJ databases">
        <authorList>
            <person name="Topkara A.R."/>
            <person name="Saygin H."/>
        </authorList>
    </citation>
    <scope>NUCLEOTIDE SEQUENCE [LARGE SCALE GENOMIC DNA]</scope>
    <source>
        <strain evidence="2 3">M3C6</strain>
    </source>
</reference>
<evidence type="ECO:0000259" key="1">
    <source>
        <dbReference type="Pfam" id="PF21806"/>
    </source>
</evidence>
<organism evidence="2 3">
    <name type="scientific">Nonomuraea marmarensis</name>
    <dbReference type="NCBI Taxonomy" id="3351344"/>
    <lineage>
        <taxon>Bacteria</taxon>
        <taxon>Bacillati</taxon>
        <taxon>Actinomycetota</taxon>
        <taxon>Actinomycetes</taxon>
        <taxon>Streptosporangiales</taxon>
        <taxon>Streptosporangiaceae</taxon>
        <taxon>Nonomuraea</taxon>
    </lineage>
</organism>
<dbReference type="InterPro" id="IPR049244">
    <property type="entry name" value="DUF6879"/>
</dbReference>
<keyword evidence="3" id="KW-1185">Reference proteome</keyword>
<sequence>MEPISYEQFKTMFASSHRAWHLEMRDVYRVEAEDLPFAKWLKGEHDDFKWFQEWLDHIREMTREGVKIERLRIVTEPHTDYIRWEASLSPRNIEAGEEIRYLTRQAVADIPLPAEDCWLFDDDRLVLSLFKPDGRSGGFAVEGDPALVDQYRRVRDLTWSRATPYEFYTTE</sequence>
<evidence type="ECO:0000313" key="3">
    <source>
        <dbReference type="Proteomes" id="UP001603978"/>
    </source>
</evidence>
<dbReference type="RefSeq" id="WP_393164369.1">
    <property type="nucleotide sequence ID" value="NZ_JBICRM010000005.1"/>
</dbReference>
<proteinExistence type="predicted"/>
<evidence type="ECO:0000313" key="2">
    <source>
        <dbReference type="EMBL" id="MFG1703696.1"/>
    </source>
</evidence>